<dbReference type="InterPro" id="IPR036249">
    <property type="entry name" value="Thioredoxin-like_sf"/>
</dbReference>
<organism evidence="1 2">
    <name type="scientific">Streptococcus danieliae</name>
    <dbReference type="NCBI Taxonomy" id="747656"/>
    <lineage>
        <taxon>Bacteria</taxon>
        <taxon>Bacillati</taxon>
        <taxon>Bacillota</taxon>
        <taxon>Bacilli</taxon>
        <taxon>Lactobacillales</taxon>
        <taxon>Streptococcaceae</taxon>
        <taxon>Streptococcus</taxon>
    </lineage>
</organism>
<dbReference type="AlphaFoldDB" id="A0A7Z0M534"/>
<comment type="caution">
    <text evidence="1">The sequence shown here is derived from an EMBL/GenBank/DDBJ whole genome shotgun (WGS) entry which is preliminary data.</text>
</comment>
<dbReference type="Gene3D" id="3.40.30.10">
    <property type="entry name" value="Glutaredoxin"/>
    <property type="match status" value="1"/>
</dbReference>
<gene>
    <name evidence="1" type="ORF">HZY94_01345</name>
</gene>
<dbReference type="EMBL" id="JACBXX010000052">
    <property type="protein sequence ID" value="NYS95856.1"/>
    <property type="molecule type" value="Genomic_DNA"/>
</dbReference>
<dbReference type="Proteomes" id="UP000589521">
    <property type="component" value="Unassembled WGS sequence"/>
</dbReference>
<proteinExistence type="predicted"/>
<evidence type="ECO:0000313" key="2">
    <source>
        <dbReference type="Proteomes" id="UP000589521"/>
    </source>
</evidence>
<dbReference type="RefSeq" id="WP_179924702.1">
    <property type="nucleotide sequence ID" value="NZ_JACBXX010000052.1"/>
</dbReference>
<dbReference type="InterPro" id="IPR046698">
    <property type="entry name" value="PedC-like"/>
</dbReference>
<name>A0A7Z0M534_9STRE</name>
<evidence type="ECO:0000313" key="1">
    <source>
        <dbReference type="EMBL" id="NYS95856.1"/>
    </source>
</evidence>
<protein>
    <submittedName>
        <fullName evidence="1">Thiol reductase thioredoxin</fullName>
    </submittedName>
</protein>
<dbReference type="SUPFAM" id="SSF52833">
    <property type="entry name" value="Thioredoxin-like"/>
    <property type="match status" value="1"/>
</dbReference>
<sequence length="116" mass="12883">MDFYQAIANFKPVVTKEVEEILESGQPLILFVGRASCPYSRLFAPKLAQVQAEQGLEVAFLDSENFADWEDLQAFRARYQIVTVPGLLVAEGDRVRVVCDSSLSPEAILDFIQGEG</sequence>
<reference evidence="1 2" key="1">
    <citation type="submission" date="2020-07" db="EMBL/GenBank/DDBJ databases">
        <title>MOT database genomes.</title>
        <authorList>
            <person name="Joseph S."/>
            <person name="Aduse-Opoku J."/>
            <person name="Hashim A."/>
            <person name="Wade W."/>
            <person name="Curtis M."/>
        </authorList>
    </citation>
    <scope>NUCLEOTIDE SEQUENCE [LARGE SCALE GENOMIC DNA]</scope>
    <source>
        <strain evidence="1 2">STR</strain>
    </source>
</reference>
<dbReference type="Pfam" id="PF20207">
    <property type="entry name" value="DUF6568"/>
    <property type="match status" value="1"/>
</dbReference>
<accession>A0A7Z0M534</accession>
<dbReference type="CDD" id="cd02947">
    <property type="entry name" value="TRX_family"/>
    <property type="match status" value="1"/>
</dbReference>